<accession>A0A505DIY4</accession>
<reference evidence="1 2" key="1">
    <citation type="submission" date="2019-06" db="EMBL/GenBank/DDBJ databases">
        <title>Streptomyces sporangiiformans sp. nov., a novel actinomycete isolated from soil in Mount Song.</title>
        <authorList>
            <person name="Han L."/>
        </authorList>
    </citation>
    <scope>NUCLEOTIDE SEQUENCE [LARGE SCALE GENOMIC DNA]</scope>
    <source>
        <strain evidence="1 2">NEAU-SSA 1</strain>
    </source>
</reference>
<sequence>MPMVGLFWITGESVHLGAPPSGLGPGVLVTEEGLTAVGDGQTNNWAWADLKKVTLLDAPIRSSLGRRFSMSVDAVLTAAFGGTADTAPAMTVRVETADGATELSAPTAAAGGYEDSEFALSQALLNRFAEGSCRPSALLAWGRTQPDKTPGRTVRETLLREWAGT</sequence>
<evidence type="ECO:0000313" key="2">
    <source>
        <dbReference type="Proteomes" id="UP000317378"/>
    </source>
</evidence>
<dbReference type="RefSeq" id="WP_119101619.1">
    <property type="nucleotide sequence ID" value="NZ_QXMJ01000130.1"/>
</dbReference>
<protein>
    <submittedName>
        <fullName evidence="1">Uncharacterized protein</fullName>
    </submittedName>
</protein>
<dbReference type="OrthoDB" id="4295943at2"/>
<name>A0A505DIY4_9ACTN</name>
<organism evidence="1 2">
    <name type="scientific">Streptomyces sporangiiformans</name>
    <dbReference type="NCBI Taxonomy" id="2315329"/>
    <lineage>
        <taxon>Bacteria</taxon>
        <taxon>Bacillati</taxon>
        <taxon>Actinomycetota</taxon>
        <taxon>Actinomycetes</taxon>
        <taxon>Kitasatosporales</taxon>
        <taxon>Streptomycetaceae</taxon>
        <taxon>Streptomyces</taxon>
    </lineage>
</organism>
<gene>
    <name evidence="1" type="ORF">FGD71_018800</name>
</gene>
<keyword evidence="2" id="KW-1185">Reference proteome</keyword>
<dbReference type="EMBL" id="VCHX02000130">
    <property type="protein sequence ID" value="TPQ20778.1"/>
    <property type="molecule type" value="Genomic_DNA"/>
</dbReference>
<dbReference type="AlphaFoldDB" id="A0A505DIY4"/>
<comment type="caution">
    <text evidence="1">The sequence shown here is derived from an EMBL/GenBank/DDBJ whole genome shotgun (WGS) entry which is preliminary data.</text>
</comment>
<evidence type="ECO:0000313" key="1">
    <source>
        <dbReference type="EMBL" id="TPQ20778.1"/>
    </source>
</evidence>
<proteinExistence type="predicted"/>
<dbReference type="Proteomes" id="UP000317378">
    <property type="component" value="Unassembled WGS sequence"/>
</dbReference>